<dbReference type="CDD" id="cd00303">
    <property type="entry name" value="retropepsin_like"/>
    <property type="match status" value="1"/>
</dbReference>
<evidence type="ECO:0000256" key="8">
    <source>
        <dbReference type="ARBA" id="ARBA00022884"/>
    </source>
</evidence>
<evidence type="ECO:0000256" key="6">
    <source>
        <dbReference type="ARBA" id="ARBA00022759"/>
    </source>
</evidence>
<keyword evidence="14" id="KW-1185">Reference proteome</keyword>
<dbReference type="SUPFAM" id="SSF54160">
    <property type="entry name" value="Chromo domain-like"/>
    <property type="match status" value="1"/>
</dbReference>
<dbReference type="CDD" id="cd09274">
    <property type="entry name" value="RNase_HI_RT_Ty3"/>
    <property type="match status" value="1"/>
</dbReference>
<name>A0A1W5D4J9_9LECA</name>
<sequence>MDPEFAAKQAIRTQKKKDPFRLQGFDGTFMKHNDGWVDQETVPIPLRLGRHWEKIRFDITEQPGSDIVLGISWLREANPMIDWAENEIYFVKGGNSTKLYPVLYPPEGVEVFTMTAEETREEMKNPDAKILWTRRADDGGDPITKLSISKEYKDFGKLFTAIKDQDALPKHQEWDHEIKIMEGCKATKQPIYPLSPQKKFIEKYSKIAIPLTELTKKDQKFEWSAEAQKAFDELKKRFTSQPILLSFDPEKPITLETDASDGAIGACISQSDDMGRAEMNYEIHDKELLAIVDAFKQWRVYLEGPKHEVQVYSDHKNLLYFTTTKVLNRRQVRWSEELSQYNFKIHYRKGSENAKADALSRRADYLREKPIVSQAVLQQDKQGNMSYNRQFNLTMRVEDDVFENEVRKVLEDDKLAQQVLQNIKDHESFEKQEGLLLFQGLVYVPVSLRQKLIDECHSNKTHSHQGIDKTIERLTRTYYFPHLRKKVEEVVRKCDICRRSKSDRHKPYGLLKSPTTPGQPWSSIALDFVVKLPKSKEPLTKVVYDSILVITDRLTKYGYFLPYKEALSAEELVYTFLRVIAANHGLPEEIISDRDKLFTSRFWKSLVDQLGIHHKLSTSYHPQTDGQTERLNQTMEQYLRCYVNYQQTNWVELLPIAQLAYNTAATETTGVSPFYANYGFNPATNEARGLVTIAQRAKVQVDRLKDLHATLQRDIQFASERTKGSVNYKLELPAAMRIHPVFHISLLEPADPDTPLQDKPPEIDPESQDVEFEVEEILDQQDIEGQPHYLVKWKGSAKGTHCQPVVGNHERFKRSRGEGGNLSLKLSFPPLVRLELLDILELSTDQIRLSLLEESNLFAKPFLLRAKLCFQLSFSNRDIFLFLPQSKKLFLNPIKFGRRNRKVAGHA</sequence>
<dbReference type="Gene3D" id="3.30.420.10">
    <property type="entry name" value="Ribonuclease H-like superfamily/Ribonuclease H"/>
    <property type="match status" value="1"/>
</dbReference>
<dbReference type="Gene3D" id="2.40.50.40">
    <property type="match status" value="1"/>
</dbReference>
<evidence type="ECO:0000256" key="7">
    <source>
        <dbReference type="ARBA" id="ARBA00022801"/>
    </source>
</evidence>
<dbReference type="FunFam" id="1.10.340.70:FF:000001">
    <property type="entry name" value="Retrovirus-related Pol polyprotein from transposon gypsy-like Protein"/>
    <property type="match status" value="1"/>
</dbReference>
<dbReference type="InterPro" id="IPR041588">
    <property type="entry name" value="Integrase_H2C2"/>
</dbReference>
<feature type="coiled-coil region" evidence="10">
    <location>
        <begin position="694"/>
        <end position="721"/>
    </location>
</feature>
<feature type="domain" description="Integrase catalytic" evidence="12">
    <location>
        <begin position="516"/>
        <end position="681"/>
    </location>
</feature>
<dbReference type="InterPro" id="IPR001584">
    <property type="entry name" value="Integrase_cat-core"/>
</dbReference>
<evidence type="ECO:0000256" key="1">
    <source>
        <dbReference type="ARBA" id="ARBA00011353"/>
    </source>
</evidence>
<keyword evidence="8" id="KW-0694">RNA-binding</keyword>
<evidence type="ECO:0000256" key="4">
    <source>
        <dbReference type="ARBA" id="ARBA00022695"/>
    </source>
</evidence>
<dbReference type="GO" id="GO:0006338">
    <property type="term" value="P:chromatin remodeling"/>
    <property type="evidence" value="ECO:0007669"/>
    <property type="project" value="UniProtKB-ARBA"/>
</dbReference>
<dbReference type="InterPro" id="IPR021109">
    <property type="entry name" value="Peptidase_aspartic_dom_sf"/>
</dbReference>
<organism evidence="13 14">
    <name type="scientific">Lasallia pustulata</name>
    <dbReference type="NCBI Taxonomy" id="136370"/>
    <lineage>
        <taxon>Eukaryota</taxon>
        <taxon>Fungi</taxon>
        <taxon>Dikarya</taxon>
        <taxon>Ascomycota</taxon>
        <taxon>Pezizomycotina</taxon>
        <taxon>Lecanoromycetes</taxon>
        <taxon>OSLEUM clade</taxon>
        <taxon>Umbilicariomycetidae</taxon>
        <taxon>Umbilicariales</taxon>
        <taxon>Umbilicariaceae</taxon>
        <taxon>Lasallia</taxon>
    </lineage>
</organism>
<reference evidence="14" key="1">
    <citation type="submission" date="2017-03" db="EMBL/GenBank/DDBJ databases">
        <authorList>
            <person name="Sharma R."/>
            <person name="Thines M."/>
        </authorList>
    </citation>
    <scope>NUCLEOTIDE SEQUENCE [LARGE SCALE GENOMIC DNA]</scope>
</reference>
<evidence type="ECO:0000256" key="2">
    <source>
        <dbReference type="ARBA" id="ARBA00012493"/>
    </source>
</evidence>
<dbReference type="InterPro" id="IPR043128">
    <property type="entry name" value="Rev_trsase/Diguanyl_cyclase"/>
</dbReference>
<dbReference type="PROSITE" id="PS50013">
    <property type="entry name" value="CHROMO_2"/>
    <property type="match status" value="1"/>
</dbReference>
<dbReference type="Gene3D" id="1.10.340.70">
    <property type="match status" value="1"/>
</dbReference>
<keyword evidence="9 13" id="KW-0695">RNA-directed DNA polymerase</keyword>
<dbReference type="PANTHER" id="PTHR37984">
    <property type="entry name" value="PROTEIN CBG26694"/>
    <property type="match status" value="1"/>
</dbReference>
<dbReference type="Proteomes" id="UP000192927">
    <property type="component" value="Unassembled WGS sequence"/>
</dbReference>
<keyword evidence="5" id="KW-0540">Nuclease</keyword>
<dbReference type="FunFam" id="3.30.420.10:FF:000032">
    <property type="entry name" value="Retrovirus-related Pol polyprotein from transposon 297-like Protein"/>
    <property type="match status" value="1"/>
</dbReference>
<dbReference type="GO" id="GO:0005634">
    <property type="term" value="C:nucleus"/>
    <property type="evidence" value="ECO:0007669"/>
    <property type="project" value="UniProtKB-ARBA"/>
</dbReference>
<evidence type="ECO:0000259" key="11">
    <source>
        <dbReference type="PROSITE" id="PS50013"/>
    </source>
</evidence>
<evidence type="ECO:0000256" key="10">
    <source>
        <dbReference type="SAM" id="Coils"/>
    </source>
</evidence>
<dbReference type="EMBL" id="FWEW01002174">
    <property type="protein sequence ID" value="SLM38068.1"/>
    <property type="molecule type" value="Genomic_DNA"/>
</dbReference>
<dbReference type="InterPro" id="IPR041373">
    <property type="entry name" value="RT_RNaseH"/>
</dbReference>
<dbReference type="GO" id="GO:0015074">
    <property type="term" value="P:DNA integration"/>
    <property type="evidence" value="ECO:0007669"/>
    <property type="project" value="InterPro"/>
</dbReference>
<keyword evidence="3" id="KW-0808">Transferase</keyword>
<dbReference type="GO" id="GO:0016787">
    <property type="term" value="F:hydrolase activity"/>
    <property type="evidence" value="ECO:0007669"/>
    <property type="project" value="UniProtKB-KW"/>
</dbReference>
<dbReference type="PROSITE" id="PS50994">
    <property type="entry name" value="INTEGRASE"/>
    <property type="match status" value="1"/>
</dbReference>
<dbReference type="Gene3D" id="3.30.70.270">
    <property type="match status" value="1"/>
</dbReference>
<evidence type="ECO:0000259" key="12">
    <source>
        <dbReference type="PROSITE" id="PS50994"/>
    </source>
</evidence>
<evidence type="ECO:0000313" key="13">
    <source>
        <dbReference type="EMBL" id="SLM38068.1"/>
    </source>
</evidence>
<keyword evidence="6" id="KW-0255">Endonuclease</keyword>
<dbReference type="Pfam" id="PF17917">
    <property type="entry name" value="RT_RNaseH"/>
    <property type="match status" value="1"/>
</dbReference>
<dbReference type="SUPFAM" id="SSF53098">
    <property type="entry name" value="Ribonuclease H-like"/>
    <property type="match status" value="1"/>
</dbReference>
<comment type="subunit">
    <text evidence="1">Component of the NuA4 histone acetyltransferase complex.</text>
</comment>
<dbReference type="InterPro" id="IPR016197">
    <property type="entry name" value="Chromo-like_dom_sf"/>
</dbReference>
<dbReference type="Gene3D" id="2.40.70.10">
    <property type="entry name" value="Acid Proteases"/>
    <property type="match status" value="1"/>
</dbReference>
<dbReference type="InterPro" id="IPR050951">
    <property type="entry name" value="Retrovirus_Pol_polyprotein"/>
</dbReference>
<dbReference type="FunFam" id="3.30.70.270:FF:000020">
    <property type="entry name" value="Transposon Tf2-6 polyprotein-like Protein"/>
    <property type="match status" value="1"/>
</dbReference>
<evidence type="ECO:0000313" key="14">
    <source>
        <dbReference type="Proteomes" id="UP000192927"/>
    </source>
</evidence>
<protein>
    <recommendedName>
        <fullName evidence="2">RNA-directed DNA polymerase</fullName>
        <ecNumber evidence="2">2.7.7.49</ecNumber>
    </recommendedName>
</protein>
<dbReference type="SUPFAM" id="SSF56672">
    <property type="entry name" value="DNA/RNA polymerases"/>
    <property type="match status" value="1"/>
</dbReference>
<feature type="domain" description="Chromo" evidence="11">
    <location>
        <begin position="772"/>
        <end position="795"/>
    </location>
</feature>
<dbReference type="GO" id="GO:0003723">
    <property type="term" value="F:RNA binding"/>
    <property type="evidence" value="ECO:0007669"/>
    <property type="project" value="UniProtKB-KW"/>
</dbReference>
<accession>A0A1W5D4J9</accession>
<dbReference type="GO" id="GO:0003964">
    <property type="term" value="F:RNA-directed DNA polymerase activity"/>
    <property type="evidence" value="ECO:0007669"/>
    <property type="project" value="UniProtKB-KW"/>
</dbReference>
<dbReference type="InterPro" id="IPR000953">
    <property type="entry name" value="Chromo/chromo_shadow_dom"/>
</dbReference>
<evidence type="ECO:0000256" key="5">
    <source>
        <dbReference type="ARBA" id="ARBA00022722"/>
    </source>
</evidence>
<dbReference type="PANTHER" id="PTHR37984:SF5">
    <property type="entry name" value="PROTEIN NYNRIN-LIKE"/>
    <property type="match status" value="1"/>
</dbReference>
<evidence type="ECO:0000256" key="3">
    <source>
        <dbReference type="ARBA" id="ARBA00022679"/>
    </source>
</evidence>
<keyword evidence="4" id="KW-0548">Nucleotidyltransferase</keyword>
<dbReference type="InterPro" id="IPR036397">
    <property type="entry name" value="RNaseH_sf"/>
</dbReference>
<dbReference type="Pfam" id="PF17921">
    <property type="entry name" value="Integrase_H2C2"/>
    <property type="match status" value="1"/>
</dbReference>
<keyword evidence="7" id="KW-0378">Hydrolase</keyword>
<proteinExistence type="predicted"/>
<dbReference type="EC" id="2.7.7.49" evidence="2"/>
<evidence type="ECO:0000256" key="9">
    <source>
        <dbReference type="ARBA" id="ARBA00022918"/>
    </source>
</evidence>
<keyword evidence="10" id="KW-0175">Coiled coil</keyword>
<dbReference type="GO" id="GO:0004519">
    <property type="term" value="F:endonuclease activity"/>
    <property type="evidence" value="ECO:0007669"/>
    <property type="project" value="UniProtKB-KW"/>
</dbReference>
<dbReference type="AlphaFoldDB" id="A0A1W5D4J9"/>
<dbReference type="InterPro" id="IPR012337">
    <property type="entry name" value="RNaseH-like_sf"/>
</dbReference>
<dbReference type="InterPro" id="IPR043502">
    <property type="entry name" value="DNA/RNA_pol_sf"/>
</dbReference>